<evidence type="ECO:0000256" key="1">
    <source>
        <dbReference type="SAM" id="Phobius"/>
    </source>
</evidence>
<keyword evidence="1" id="KW-0812">Transmembrane</keyword>
<proteinExistence type="predicted"/>
<accession>A0ABD5R6A3</accession>
<dbReference type="AlphaFoldDB" id="A0ABD5R6A3"/>
<keyword evidence="1" id="KW-1133">Transmembrane helix</keyword>
<dbReference type="InterPro" id="IPR055895">
    <property type="entry name" value="DUF7472"/>
</dbReference>
<keyword evidence="3" id="KW-1185">Reference proteome</keyword>
<sequence length="65" mass="6585">MDLDEEARRQIAVSVVAVGFFVALILGIGVVFANSGLGSTGGLALVGAIVLFIFVMAAVGVFLSD</sequence>
<feature type="transmembrane region" description="Helical" evidence="1">
    <location>
        <begin position="43"/>
        <end position="63"/>
    </location>
</feature>
<evidence type="ECO:0000313" key="2">
    <source>
        <dbReference type="EMBL" id="MFC5365432.1"/>
    </source>
</evidence>
<dbReference type="Pfam" id="PF24284">
    <property type="entry name" value="DUF7472"/>
    <property type="match status" value="1"/>
</dbReference>
<comment type="caution">
    <text evidence="2">The sequence shown here is derived from an EMBL/GenBank/DDBJ whole genome shotgun (WGS) entry which is preliminary data.</text>
</comment>
<dbReference type="EMBL" id="JBHSKX010000001">
    <property type="protein sequence ID" value="MFC5365432.1"/>
    <property type="molecule type" value="Genomic_DNA"/>
</dbReference>
<reference evidence="2 3" key="1">
    <citation type="journal article" date="2019" name="Int. J. Syst. Evol. Microbiol.">
        <title>The Global Catalogue of Microorganisms (GCM) 10K type strain sequencing project: providing services to taxonomists for standard genome sequencing and annotation.</title>
        <authorList>
            <consortium name="The Broad Institute Genomics Platform"/>
            <consortium name="The Broad Institute Genome Sequencing Center for Infectious Disease"/>
            <person name="Wu L."/>
            <person name="Ma J."/>
        </authorList>
    </citation>
    <scope>NUCLEOTIDE SEQUENCE [LARGE SCALE GENOMIC DNA]</scope>
    <source>
        <strain evidence="2 3">CGMCC 1.12237</strain>
    </source>
</reference>
<gene>
    <name evidence="2" type="ORF">ACFPJ5_00660</name>
</gene>
<organism evidence="2 3">
    <name type="scientific">Salinirubrum litoreum</name>
    <dbReference type="NCBI Taxonomy" id="1126234"/>
    <lineage>
        <taxon>Archaea</taxon>
        <taxon>Methanobacteriati</taxon>
        <taxon>Methanobacteriota</taxon>
        <taxon>Stenosarchaea group</taxon>
        <taxon>Halobacteria</taxon>
        <taxon>Halobacteriales</taxon>
        <taxon>Haloferacaceae</taxon>
        <taxon>Salinirubrum</taxon>
    </lineage>
</organism>
<feature type="transmembrane region" description="Helical" evidence="1">
    <location>
        <begin position="12"/>
        <end position="37"/>
    </location>
</feature>
<name>A0ABD5R6A3_9EURY</name>
<evidence type="ECO:0000313" key="3">
    <source>
        <dbReference type="Proteomes" id="UP001596201"/>
    </source>
</evidence>
<dbReference type="Proteomes" id="UP001596201">
    <property type="component" value="Unassembled WGS sequence"/>
</dbReference>
<evidence type="ECO:0008006" key="4">
    <source>
        <dbReference type="Google" id="ProtNLM"/>
    </source>
</evidence>
<dbReference type="RefSeq" id="WP_227229274.1">
    <property type="nucleotide sequence ID" value="NZ_JAJCVJ010000001.1"/>
</dbReference>
<protein>
    <recommendedName>
        <fullName evidence="4">Transporter</fullName>
    </recommendedName>
</protein>
<keyword evidence="1" id="KW-0472">Membrane</keyword>